<dbReference type="Proteomes" id="UP000317722">
    <property type="component" value="Unassembled WGS sequence"/>
</dbReference>
<dbReference type="InterPro" id="IPR036378">
    <property type="entry name" value="FAS1_dom_sf"/>
</dbReference>
<organism evidence="3 4">
    <name type="scientific">Pedococcus bigeumensis</name>
    <dbReference type="NCBI Taxonomy" id="433644"/>
    <lineage>
        <taxon>Bacteria</taxon>
        <taxon>Bacillati</taxon>
        <taxon>Actinomycetota</taxon>
        <taxon>Actinomycetes</taxon>
        <taxon>Micrococcales</taxon>
        <taxon>Intrasporangiaceae</taxon>
        <taxon>Pedococcus</taxon>
    </lineage>
</organism>
<evidence type="ECO:0000313" key="3">
    <source>
        <dbReference type="EMBL" id="TPG19358.1"/>
    </source>
</evidence>
<keyword evidence="1" id="KW-0732">Signal</keyword>
<gene>
    <name evidence="3" type="ORF">EAH86_02365</name>
</gene>
<dbReference type="EMBL" id="RCZM01000001">
    <property type="protein sequence ID" value="TPG19358.1"/>
    <property type="molecule type" value="Genomic_DNA"/>
</dbReference>
<dbReference type="SUPFAM" id="SSF82153">
    <property type="entry name" value="FAS1 domain"/>
    <property type="match status" value="1"/>
</dbReference>
<dbReference type="AlphaFoldDB" id="A0A502D2F2"/>
<dbReference type="RefSeq" id="WP_140737002.1">
    <property type="nucleotide sequence ID" value="NZ_RCZM01000001.1"/>
</dbReference>
<feature type="chain" id="PRO_5039116339" evidence="1">
    <location>
        <begin position="30"/>
        <end position="213"/>
    </location>
</feature>
<keyword evidence="4" id="KW-1185">Reference proteome</keyword>
<comment type="caution">
    <text evidence="3">The sequence shown here is derived from an EMBL/GenBank/DDBJ whole genome shotgun (WGS) entry which is preliminary data.</text>
</comment>
<evidence type="ECO:0000256" key="1">
    <source>
        <dbReference type="SAM" id="SignalP"/>
    </source>
</evidence>
<accession>A0A502D2F2</accession>
<dbReference type="InterPro" id="IPR000782">
    <property type="entry name" value="FAS1_domain"/>
</dbReference>
<dbReference type="PROSITE" id="PS50213">
    <property type="entry name" value="FAS1"/>
    <property type="match status" value="1"/>
</dbReference>
<feature type="signal peptide" evidence="1">
    <location>
        <begin position="1"/>
        <end position="29"/>
    </location>
</feature>
<sequence length="213" mass="22113">MISRRLTTAVAIFGLAGAAALVGAPAASAHGDSHSTTGTRSLAAVLAKDGGGFDRNWNDFDIVDNAVTAVLSAKPGSPVGVLADGTVALTAFLPTDRAFRNLATDLTGKHYRSESAVFAAVASLGIDTVEAVLLYHVVPGATVTYRQALRSDGATLTTASGGSVTVHVVCRYLVQLQDADPNDRNPWVVRPDINKGNLQIAHGISEVLRPLDL</sequence>
<dbReference type="OrthoDB" id="3370067at2"/>
<feature type="domain" description="FAS1" evidence="2">
    <location>
        <begin position="40"/>
        <end position="208"/>
    </location>
</feature>
<dbReference type="SMART" id="SM00554">
    <property type="entry name" value="FAS1"/>
    <property type="match status" value="1"/>
</dbReference>
<evidence type="ECO:0000313" key="4">
    <source>
        <dbReference type="Proteomes" id="UP000317722"/>
    </source>
</evidence>
<dbReference type="Pfam" id="PF02469">
    <property type="entry name" value="Fasciclin"/>
    <property type="match status" value="1"/>
</dbReference>
<reference evidence="3 4" key="1">
    <citation type="journal article" date="2019" name="Environ. Microbiol.">
        <title>Species interactions and distinct microbial communities in high Arctic permafrost affected cryosols are associated with the CH4 and CO2 gas fluxes.</title>
        <authorList>
            <person name="Altshuler I."/>
            <person name="Hamel J."/>
            <person name="Turney S."/>
            <person name="Magnuson E."/>
            <person name="Levesque R."/>
            <person name="Greer C."/>
            <person name="Whyte L.G."/>
        </authorList>
    </citation>
    <scope>NUCLEOTIDE SEQUENCE [LARGE SCALE GENOMIC DNA]</scope>
    <source>
        <strain evidence="3 4">S9.3A</strain>
    </source>
</reference>
<protein>
    <submittedName>
        <fullName evidence="3">Fasciclin domain-containing protein</fullName>
    </submittedName>
</protein>
<proteinExistence type="predicted"/>
<name>A0A502D2F2_9MICO</name>
<dbReference type="Gene3D" id="2.30.180.10">
    <property type="entry name" value="FAS1 domain"/>
    <property type="match status" value="1"/>
</dbReference>
<evidence type="ECO:0000259" key="2">
    <source>
        <dbReference type="PROSITE" id="PS50213"/>
    </source>
</evidence>